<evidence type="ECO:0000256" key="1">
    <source>
        <dbReference type="ARBA" id="ARBA00022475"/>
    </source>
</evidence>
<protein>
    <recommendedName>
        <fullName evidence="7 8">Cell division protein FtsL</fullName>
    </recommendedName>
</protein>
<evidence type="ECO:0000256" key="5">
    <source>
        <dbReference type="ARBA" id="ARBA00023136"/>
    </source>
</evidence>
<comment type="subcellular location">
    <subcellularLocation>
        <location evidence="7">Cell membrane</location>
        <topology evidence="7">Single-pass type II membrane protein</topology>
    </subcellularLocation>
    <text evidence="7">Localizes to the division septum where it forms a ring structure.</text>
</comment>
<organism evidence="9 10">
    <name type="scientific">Bacillus gobiensis</name>
    <dbReference type="NCBI Taxonomy" id="1441095"/>
    <lineage>
        <taxon>Bacteria</taxon>
        <taxon>Bacillati</taxon>
        <taxon>Bacillota</taxon>
        <taxon>Bacilli</taxon>
        <taxon>Bacillales</taxon>
        <taxon>Bacillaceae</taxon>
        <taxon>Bacillus</taxon>
    </lineage>
</organism>
<dbReference type="GO" id="GO:0032153">
    <property type="term" value="C:cell division site"/>
    <property type="evidence" value="ECO:0007669"/>
    <property type="project" value="UniProtKB-UniRule"/>
</dbReference>
<keyword evidence="10" id="KW-1185">Reference proteome</keyword>
<keyword evidence="6 7" id="KW-0131">Cell cycle</keyword>
<sequence>MSNLAYNVEKQQERSQQYEQTVVIKRRASITLGEKVLIVLFVLAVLSVSIFIINKAFAAYETNLEVQKLEELVSTESIEIEDLETERKDLMMPERIMKIAKKHGLNLQDKKVKNVRD</sequence>
<dbReference type="HAMAP" id="MF_00910">
    <property type="entry name" value="FtsL"/>
    <property type="match status" value="1"/>
</dbReference>
<evidence type="ECO:0000256" key="6">
    <source>
        <dbReference type="ARBA" id="ARBA00023306"/>
    </source>
</evidence>
<comment type="function">
    <text evidence="7">Essential cell division protein.</text>
</comment>
<evidence type="ECO:0000256" key="2">
    <source>
        <dbReference type="ARBA" id="ARBA00022618"/>
    </source>
</evidence>
<proteinExistence type="inferred from homology"/>
<keyword evidence="3 7" id="KW-0812">Transmembrane</keyword>
<dbReference type="OrthoDB" id="2870797at2"/>
<keyword evidence="1 7" id="KW-1003">Cell membrane</keyword>
<dbReference type="AlphaFoldDB" id="A0A0M4FF68"/>
<dbReference type="EMBL" id="CP012600">
    <property type="protein sequence ID" value="ALC80961.1"/>
    <property type="molecule type" value="Genomic_DNA"/>
</dbReference>
<dbReference type="Pfam" id="PF04977">
    <property type="entry name" value="DivIC"/>
    <property type="match status" value="1"/>
</dbReference>
<evidence type="ECO:0000313" key="10">
    <source>
        <dbReference type="Proteomes" id="UP000067625"/>
    </source>
</evidence>
<evidence type="ECO:0000256" key="3">
    <source>
        <dbReference type="ARBA" id="ARBA00022692"/>
    </source>
</evidence>
<dbReference type="InterPro" id="IPR007060">
    <property type="entry name" value="FtsL/DivIC"/>
</dbReference>
<keyword evidence="4 7" id="KW-1133">Transmembrane helix</keyword>
<evidence type="ECO:0000313" key="9">
    <source>
        <dbReference type="EMBL" id="ALC80961.1"/>
    </source>
</evidence>
<evidence type="ECO:0000256" key="4">
    <source>
        <dbReference type="ARBA" id="ARBA00022989"/>
    </source>
</evidence>
<comment type="similarity">
    <text evidence="7">Belongs to the FtsL family.</text>
</comment>
<feature type="transmembrane region" description="Helical" evidence="7">
    <location>
        <begin position="36"/>
        <end position="53"/>
    </location>
</feature>
<gene>
    <name evidence="7" type="primary">ftsL</name>
    <name evidence="9" type="ORF">AM592_04680</name>
</gene>
<evidence type="ECO:0000256" key="7">
    <source>
        <dbReference type="HAMAP-Rule" id="MF_00910"/>
    </source>
</evidence>
<dbReference type="NCBIfam" id="TIGR02209">
    <property type="entry name" value="ftsL_broad"/>
    <property type="match status" value="1"/>
</dbReference>
<dbReference type="RefSeq" id="WP_053602712.1">
    <property type="nucleotide sequence ID" value="NZ_CP012600.1"/>
</dbReference>
<dbReference type="InterPro" id="IPR011922">
    <property type="entry name" value="Cell_div_FtsL"/>
</dbReference>
<name>A0A0M4FF68_9BACI</name>
<keyword evidence="5 7" id="KW-0472">Membrane</keyword>
<dbReference type="GO" id="GO:0005886">
    <property type="term" value="C:plasma membrane"/>
    <property type="evidence" value="ECO:0007669"/>
    <property type="project" value="UniProtKB-SubCell"/>
</dbReference>
<reference evidence="9 10" key="2">
    <citation type="journal article" date="2016" name="Int. J. Syst. Evol. Microbiol.">
        <title>Bacillus gobiensis sp. nov., isolated from a soil sample.</title>
        <authorList>
            <person name="Liu B."/>
            <person name="Liu G.H."/>
            <person name="Cetin S."/>
            <person name="Schumann P."/>
            <person name="Pan Z.Z."/>
            <person name="Chen Q.Q."/>
        </authorList>
    </citation>
    <scope>NUCLEOTIDE SEQUENCE [LARGE SCALE GENOMIC DNA]</scope>
    <source>
        <strain evidence="9 10">FJAT-4402</strain>
    </source>
</reference>
<accession>A0A0M4FF68</accession>
<reference evidence="10" key="1">
    <citation type="submission" date="2015-08" db="EMBL/GenBank/DDBJ databases">
        <title>Genome sequencing project for genomic taxonomy and phylogenomics of Bacillus-like bacteria.</title>
        <authorList>
            <person name="Liu B."/>
            <person name="Wang J."/>
            <person name="Zhu Y."/>
            <person name="Liu G."/>
            <person name="Chen Q."/>
            <person name="Chen Z."/>
            <person name="Lan J."/>
            <person name="Che J."/>
            <person name="Ge C."/>
            <person name="Shi H."/>
            <person name="Pan Z."/>
            <person name="Liu X."/>
        </authorList>
    </citation>
    <scope>NUCLEOTIDE SEQUENCE [LARGE SCALE GENOMIC DNA]</scope>
    <source>
        <strain evidence="10">FJAT-4402</strain>
    </source>
</reference>
<dbReference type="PATRIC" id="fig|1441095.3.peg.1029"/>
<dbReference type="Proteomes" id="UP000067625">
    <property type="component" value="Chromosome"/>
</dbReference>
<dbReference type="STRING" id="1441095.AM592_04680"/>
<dbReference type="GO" id="GO:0043093">
    <property type="term" value="P:FtsZ-dependent cytokinesis"/>
    <property type="evidence" value="ECO:0007669"/>
    <property type="project" value="UniProtKB-UniRule"/>
</dbReference>
<keyword evidence="2 7" id="KW-0132">Cell division</keyword>
<evidence type="ECO:0000256" key="8">
    <source>
        <dbReference type="NCBIfam" id="TIGR02209"/>
    </source>
</evidence>